<organism evidence="2 3">
    <name type="scientific">Ephemerocybe angulata</name>
    <dbReference type="NCBI Taxonomy" id="980116"/>
    <lineage>
        <taxon>Eukaryota</taxon>
        <taxon>Fungi</taxon>
        <taxon>Dikarya</taxon>
        <taxon>Basidiomycota</taxon>
        <taxon>Agaricomycotina</taxon>
        <taxon>Agaricomycetes</taxon>
        <taxon>Agaricomycetidae</taxon>
        <taxon>Agaricales</taxon>
        <taxon>Agaricineae</taxon>
        <taxon>Psathyrellaceae</taxon>
        <taxon>Ephemerocybe</taxon>
    </lineage>
</organism>
<name>A0A8H6I0I3_9AGAR</name>
<evidence type="ECO:0000256" key="1">
    <source>
        <dbReference type="SAM" id="MobiDB-lite"/>
    </source>
</evidence>
<gene>
    <name evidence="2" type="ORF">DFP72DRAFT_847702</name>
</gene>
<accession>A0A8H6I0I3</accession>
<evidence type="ECO:0000313" key="3">
    <source>
        <dbReference type="Proteomes" id="UP000521943"/>
    </source>
</evidence>
<dbReference type="AlphaFoldDB" id="A0A8H6I0I3"/>
<protein>
    <submittedName>
        <fullName evidence="2">Uncharacterized protein</fullName>
    </submittedName>
</protein>
<keyword evidence="3" id="KW-1185">Reference proteome</keyword>
<evidence type="ECO:0000313" key="2">
    <source>
        <dbReference type="EMBL" id="KAF6755131.1"/>
    </source>
</evidence>
<dbReference type="EMBL" id="JACGCI010000031">
    <property type="protein sequence ID" value="KAF6755131.1"/>
    <property type="molecule type" value="Genomic_DNA"/>
</dbReference>
<comment type="caution">
    <text evidence="2">The sequence shown here is derived from an EMBL/GenBank/DDBJ whole genome shotgun (WGS) entry which is preliminary data.</text>
</comment>
<reference evidence="2 3" key="1">
    <citation type="submission" date="2020-07" db="EMBL/GenBank/DDBJ databases">
        <title>Comparative genomics of pyrophilous fungi reveals a link between fire events and developmental genes.</title>
        <authorList>
            <consortium name="DOE Joint Genome Institute"/>
            <person name="Steindorff A.S."/>
            <person name="Carver A."/>
            <person name="Calhoun S."/>
            <person name="Stillman K."/>
            <person name="Liu H."/>
            <person name="Lipzen A."/>
            <person name="Pangilinan J."/>
            <person name="Labutti K."/>
            <person name="Bruns T.D."/>
            <person name="Grigoriev I.V."/>
        </authorList>
    </citation>
    <scope>NUCLEOTIDE SEQUENCE [LARGE SCALE GENOMIC DNA]</scope>
    <source>
        <strain evidence="2 3">CBS 144469</strain>
    </source>
</reference>
<sequence length="130" mass="14054">MHPSPQPKTPSTSEPPPTRYVSCLGVQDEPSNSLPGNLLAALGAFPNPEAHLITGLCSASLATTGQFRVAERTMHIDKGPKYMPRCYWIQGDLRLTLQGRVLRELEASTGDVEVGEVEQGRLGPAWFGVV</sequence>
<dbReference type="Proteomes" id="UP000521943">
    <property type="component" value="Unassembled WGS sequence"/>
</dbReference>
<feature type="compositionally biased region" description="Pro residues" evidence="1">
    <location>
        <begin position="1"/>
        <end position="18"/>
    </location>
</feature>
<proteinExistence type="predicted"/>
<feature type="region of interest" description="Disordered" evidence="1">
    <location>
        <begin position="1"/>
        <end position="26"/>
    </location>
</feature>